<protein>
    <submittedName>
        <fullName evidence="5">Right-handed parallel beta-helix repeat-containing protein</fullName>
    </submittedName>
</protein>
<dbReference type="Pfam" id="PF22815">
    <property type="entry name" value="CatAgl_D1"/>
    <property type="match status" value="1"/>
</dbReference>
<dbReference type="InterPro" id="IPR012334">
    <property type="entry name" value="Pectin_lyas_fold"/>
</dbReference>
<comment type="caution">
    <text evidence="5">The sequence shown here is derived from an EMBL/GenBank/DDBJ whole genome shotgun (WGS) entry which is preliminary data.</text>
</comment>
<reference evidence="5" key="1">
    <citation type="submission" date="2022-09" db="EMBL/GenBank/DDBJ databases">
        <title>Eubacterium sp. LFL-14 isolated from human feces.</title>
        <authorList>
            <person name="Liu F."/>
        </authorList>
    </citation>
    <scope>NUCLEOTIDE SEQUENCE</scope>
    <source>
        <strain evidence="5">LFL-14</strain>
    </source>
</reference>
<gene>
    <name evidence="5" type="ORF">N5B56_11030</name>
</gene>
<evidence type="ECO:0000256" key="1">
    <source>
        <dbReference type="SAM" id="MobiDB-lite"/>
    </source>
</evidence>
<dbReference type="Pfam" id="PF07705">
    <property type="entry name" value="CARDB"/>
    <property type="match status" value="1"/>
</dbReference>
<dbReference type="SUPFAM" id="SSF51126">
    <property type="entry name" value="Pectin lyase-like"/>
    <property type="match status" value="2"/>
</dbReference>
<keyword evidence="6" id="KW-1185">Reference proteome</keyword>
<feature type="region of interest" description="Disordered" evidence="1">
    <location>
        <begin position="1114"/>
        <end position="1152"/>
    </location>
</feature>
<dbReference type="Gene3D" id="2.60.40.10">
    <property type="entry name" value="Immunoglobulins"/>
    <property type="match status" value="2"/>
</dbReference>
<evidence type="ECO:0000259" key="2">
    <source>
        <dbReference type="Pfam" id="PF07705"/>
    </source>
</evidence>
<feature type="region of interest" description="Disordered" evidence="1">
    <location>
        <begin position="913"/>
        <end position="976"/>
    </location>
</feature>
<dbReference type="InterPro" id="IPR055149">
    <property type="entry name" value="Agl_cat_D2"/>
</dbReference>
<evidence type="ECO:0000259" key="3">
    <source>
        <dbReference type="Pfam" id="PF22815"/>
    </source>
</evidence>
<dbReference type="Pfam" id="PF22816">
    <property type="entry name" value="CatAgl_D2"/>
    <property type="match status" value="1"/>
</dbReference>
<evidence type="ECO:0000313" key="6">
    <source>
        <dbReference type="Proteomes" id="UP001431199"/>
    </source>
</evidence>
<dbReference type="SMART" id="SM00710">
    <property type="entry name" value="PbH1"/>
    <property type="match status" value="7"/>
</dbReference>
<feature type="domain" description="Alpha-1,3-glucanase catalytic" evidence="4">
    <location>
        <begin position="251"/>
        <end position="504"/>
    </location>
</feature>
<feature type="compositionally biased region" description="Low complexity" evidence="1">
    <location>
        <begin position="930"/>
        <end position="969"/>
    </location>
</feature>
<feature type="domain" description="CBM6/CBM35/CBM36-like 1" evidence="3">
    <location>
        <begin position="56"/>
        <end position="214"/>
    </location>
</feature>
<proteinExistence type="predicted"/>
<feature type="compositionally biased region" description="Low complexity" evidence="1">
    <location>
        <begin position="1114"/>
        <end position="1140"/>
    </location>
</feature>
<dbReference type="InterPro" id="IPR013783">
    <property type="entry name" value="Ig-like_fold"/>
</dbReference>
<dbReference type="RefSeq" id="WP_260978947.1">
    <property type="nucleotide sequence ID" value="NZ_JAODBU010000011.1"/>
</dbReference>
<feature type="domain" description="CARDB" evidence="2">
    <location>
        <begin position="790"/>
        <end position="903"/>
    </location>
</feature>
<dbReference type="Proteomes" id="UP001431199">
    <property type="component" value="Unassembled WGS sequence"/>
</dbReference>
<evidence type="ECO:0000313" key="5">
    <source>
        <dbReference type="EMBL" id="MCT7399611.1"/>
    </source>
</evidence>
<dbReference type="InterPro" id="IPR006626">
    <property type="entry name" value="PbH1"/>
</dbReference>
<organism evidence="5 6">
    <name type="scientific">Eubacterium album</name>
    <dbReference type="NCBI Taxonomy" id="2978477"/>
    <lineage>
        <taxon>Bacteria</taxon>
        <taxon>Bacillati</taxon>
        <taxon>Bacillota</taxon>
        <taxon>Clostridia</taxon>
        <taxon>Eubacteriales</taxon>
        <taxon>Eubacteriaceae</taxon>
        <taxon>Eubacterium</taxon>
    </lineage>
</organism>
<evidence type="ECO:0000259" key="4">
    <source>
        <dbReference type="Pfam" id="PF22816"/>
    </source>
</evidence>
<dbReference type="InterPro" id="IPR011635">
    <property type="entry name" value="CARDB"/>
</dbReference>
<dbReference type="EMBL" id="JAODBU010000011">
    <property type="protein sequence ID" value="MCT7399611.1"/>
    <property type="molecule type" value="Genomic_DNA"/>
</dbReference>
<accession>A0ABT2M259</accession>
<name>A0ABT2M259_9FIRM</name>
<dbReference type="InterPro" id="IPR033801">
    <property type="entry name" value="CBM6-CBM35-CBM36-like_1"/>
</dbReference>
<dbReference type="InterPro" id="IPR011050">
    <property type="entry name" value="Pectin_lyase_fold/virulence"/>
</dbReference>
<sequence>MRKSIQKVLSFALAGAMVLQPLPSAQSVFKVNAGVASESKFDIPQADASGRVGAKVPYTRYDSLQANIGGGAQIASSKNFDRMNIASQASEQSYVRLPGKGAYAEWTMNTTGDGVTMRFTMPDSSDGMGLKGSLDVYVNGQYKKTIDLTSYFMWQYFASGNPSDNNDGGVPCFAFDEVHFKLDNSLKKGDTIRIQSSGANALEYGVDFLEIEDVPDEIAQPDNSLNVEDFGAVPDDGQDDYDAIYRCIEEADRSNMDVYIPAGTFEIGQVWRLYGSNMKITGAGMWYTNIQFTNPDAGGGGISGGWQTSGSKDGYCNNIEFCNMYINSNLRSRYNQQAVYKCFMDVFTDGSVIHDIWEEHFECGFWFGDYNGKMDYSDGVKVMDCRIRNNLADGVNFCQGTSNATVYNCSIRNNGDDGLACWNNSWGGAKNESGNVFAYNTIDFIWRAGGIAIYGGDNFKVYNNYICDTFMAAGIHLNTTFDGYKFSECKNMTFDNNIIVRAGCTKDSWGEELGAVDIKQEVKNVTFNNTQIYDAQHDGIRILDNSASNVVFNNTKILGSGIDGQQGNYSSVPHAGAAIRLGSSSSATFNGIEIANSAFKNTDGSPYFYTGGTDSSCIKNATIHEDDVTYTVPGYPEPYIDGGQQGGVTNPLEGITGYDIALTGLTWKNENGSSDLKNGDKVTFSVAITNTSNVDIPEGVTIGFKVVVDGTTTYRNQKFKDGLKARQTVKLSTTGAWTASRGGHTIVATADDTNKLPNETDKNNNTRTKKFNVYGDAATNPVTRVSGGYDLVVSKIVANKQDIAVGDQLVFTATITNAGDTAIPAGTTIGYQLQIDGNTSNILWCDTYNSGLAAGQSVDLTVNSGSAQRNYWTATSGKHSIMAWVDDVNRIQNEVNEDNNKYTISLNIPTASMIENPDAPDDLNNPGQVETTKPVETTKAPETTTKQAETTTKAPETTAKPAETTTKTPETSRDTSGDIVLNEFMKTWTVGTGSGYQYMGQVNYKAPAGYRYLQLTYTGDTRAFEELRLEFFTDMKNPYWFNKNQAVKFVTTSGDVVEAPSSTAKTVVIDLQKSGLNINQTNTGFHIHNTQGYGSFTITDARLYKTAAVEQPTTKPVETTTKQVETTTKAPETTTKQVETTTKEPETTKPAEAPSMVSDKVIVHGYQMSAKFNGVEGDMGIRIVYSVEPEIDGKKVEKAGVICGIVYGDNPITKNDIVLNSKNSYVASYEATDKGLIGDVVGNSKTAKNYVRTFGLKDYNAAGLSATYYTRSYAILEDGTIAYSDVEEFNIYEIGKKIYQKRSMVNEAAHNYLYDKILKVVNPAELPIDYNWSNTIEK</sequence>
<dbReference type="Gene3D" id="2.160.20.10">
    <property type="entry name" value="Single-stranded right-handed beta-helix, Pectin lyase-like"/>
    <property type="match status" value="1"/>
</dbReference>